<sequence>MINDRIEKLRNVMKEKNIFAYIIPSADYHQSEYVGEFFKGRQFISGFTGSAGTVVITPEKAILWTDGRYFLQADKELATSCVELYKMGEENVPTTFEYIENEVPEGSKIGFDGRAISAAMGAGLEASLSKKNITISYEGDLLDEVWEDRPALSDAKAFLLDVKYSGEDFTSKIARVRKSMKDCGATTHILTSLDDIAWLFNIRGGDVKYNPVVLSYAVVTLDKAILFVDENKLNDEIKASFGEEVVEIKGYFEIDEFVKTIEKEEVVLVDSNKINYTILKNMPEGVKVLNSMNPSTIFKAEKNPVEIANTKQAHIRDGVAVTKFMYWLKNNIGKVEITEISAADKMTELRKEQGQFIEPSFASIAGYGANGAIVHYSATEESNTTLEPKGLFLLDSGGQYFDGTTDITRTFALGSLTEEEKSNFTSVARAMIRLSGAKFLYGVNGYYLDILARGIMWEQGLNYNHGTGHGIGHVLNVHEAPNGFRCDNRNLATLEEGMITTNEPGFYKAGSHGIRLENEMLCKKGIKNEYGQFMEFEPLTIAPLDLDAIDVNLMNEDEKAYLNEYHKMVFDTVSPFLTAEETEWLKEYTRAI</sequence>
<dbReference type="Pfam" id="PF00557">
    <property type="entry name" value="Peptidase_M24"/>
    <property type="match status" value="1"/>
</dbReference>
<organism evidence="7 8">
    <name type="scientific">Terrisporobacter othiniensis</name>
    <dbReference type="NCBI Taxonomy" id="1577792"/>
    <lineage>
        <taxon>Bacteria</taxon>
        <taxon>Bacillati</taxon>
        <taxon>Bacillota</taxon>
        <taxon>Clostridia</taxon>
        <taxon>Peptostreptococcales</taxon>
        <taxon>Peptostreptococcaceae</taxon>
        <taxon>Terrisporobacter</taxon>
    </lineage>
</organism>
<comment type="caution">
    <text evidence="7">The sequence shown here is derived from an EMBL/GenBank/DDBJ whole genome shotgun (WGS) entry which is preliminary data.</text>
</comment>
<dbReference type="Gene3D" id="3.90.230.10">
    <property type="entry name" value="Creatinase/methionine aminopeptidase superfamily"/>
    <property type="match status" value="1"/>
</dbReference>
<evidence type="ECO:0000259" key="5">
    <source>
        <dbReference type="Pfam" id="PF01321"/>
    </source>
</evidence>
<dbReference type="GO" id="GO:0046872">
    <property type="term" value="F:metal ion binding"/>
    <property type="evidence" value="ECO:0007669"/>
    <property type="project" value="UniProtKB-KW"/>
</dbReference>
<evidence type="ECO:0000256" key="3">
    <source>
        <dbReference type="ARBA" id="ARBA00022801"/>
    </source>
</evidence>
<dbReference type="OrthoDB" id="9806388at2"/>
<dbReference type="InterPro" id="IPR029149">
    <property type="entry name" value="Creatin/AminoP/Spt16_N"/>
</dbReference>
<dbReference type="SUPFAM" id="SSF53092">
    <property type="entry name" value="Creatinase/prolidase N-terminal domain"/>
    <property type="match status" value="2"/>
</dbReference>
<reference evidence="7 8" key="1">
    <citation type="submission" date="2014-12" db="EMBL/GenBank/DDBJ databases">
        <title>Draft genome sequence of Terrisporobacter sp. 08-306576, isolated from the blood culture of a bacteremia patient.</title>
        <authorList>
            <person name="Lund L.C."/>
            <person name="Sydenham T.V."/>
            <person name="Hogh S.V."/>
            <person name="Skov M.N."/>
            <person name="Kemp M."/>
            <person name="Justesen U.S."/>
        </authorList>
    </citation>
    <scope>NUCLEOTIDE SEQUENCE [LARGE SCALE GENOMIC DNA]</scope>
    <source>
        <strain evidence="7 8">08-306576</strain>
    </source>
</reference>
<comment type="similarity">
    <text evidence="1">Belongs to the peptidase M24B family.</text>
</comment>
<dbReference type="CDD" id="cd01085">
    <property type="entry name" value="APP"/>
    <property type="match status" value="1"/>
</dbReference>
<evidence type="ECO:0000259" key="6">
    <source>
        <dbReference type="Pfam" id="PF16188"/>
    </source>
</evidence>
<dbReference type="InterPro" id="IPR050422">
    <property type="entry name" value="X-Pro_aminopeptidase_P"/>
</dbReference>
<dbReference type="GO" id="GO:0005737">
    <property type="term" value="C:cytoplasm"/>
    <property type="evidence" value="ECO:0007669"/>
    <property type="project" value="UniProtKB-ARBA"/>
</dbReference>
<keyword evidence="3" id="KW-0378">Hydrolase</keyword>
<dbReference type="Gene3D" id="3.40.350.10">
    <property type="entry name" value="Creatinase/prolidase N-terminal domain"/>
    <property type="match status" value="2"/>
</dbReference>
<dbReference type="RefSeq" id="WP_039679363.1">
    <property type="nucleotide sequence ID" value="NZ_JWHR01000072.1"/>
</dbReference>
<evidence type="ECO:0000256" key="1">
    <source>
        <dbReference type="ARBA" id="ARBA00008766"/>
    </source>
</evidence>
<dbReference type="Pfam" id="PF01321">
    <property type="entry name" value="Creatinase_N"/>
    <property type="match status" value="1"/>
</dbReference>
<dbReference type="PANTHER" id="PTHR43763">
    <property type="entry name" value="XAA-PRO AMINOPEPTIDASE 1"/>
    <property type="match status" value="1"/>
</dbReference>
<dbReference type="EMBL" id="JWHR01000072">
    <property type="protein sequence ID" value="KHS57502.1"/>
    <property type="molecule type" value="Genomic_DNA"/>
</dbReference>
<dbReference type="InterPro" id="IPR032416">
    <property type="entry name" value="Peptidase_M24_C"/>
</dbReference>
<dbReference type="STRING" id="1577792.QX51_07865"/>
<dbReference type="Pfam" id="PF16188">
    <property type="entry name" value="Peptidase_M24_C"/>
    <property type="match status" value="1"/>
</dbReference>
<dbReference type="FunFam" id="3.90.230.10:FF:000009">
    <property type="entry name" value="xaa-Pro aminopeptidase 2"/>
    <property type="match status" value="1"/>
</dbReference>
<feature type="domain" description="Creatinase N-terminal" evidence="5">
    <location>
        <begin position="5"/>
        <end position="133"/>
    </location>
</feature>
<feature type="domain" description="Peptidase M24 C-terminal" evidence="6">
    <location>
        <begin position="532"/>
        <end position="592"/>
    </location>
</feature>
<keyword evidence="8" id="KW-1185">Reference proteome</keyword>
<keyword evidence="2" id="KW-0479">Metal-binding</keyword>
<evidence type="ECO:0000313" key="8">
    <source>
        <dbReference type="Proteomes" id="UP000031189"/>
    </source>
</evidence>
<dbReference type="AlphaFoldDB" id="A0A0B3W509"/>
<evidence type="ECO:0000256" key="2">
    <source>
        <dbReference type="ARBA" id="ARBA00022723"/>
    </source>
</evidence>
<protein>
    <submittedName>
        <fullName evidence="7">Peptidase M24</fullName>
    </submittedName>
</protein>
<name>A0A0B3W509_9FIRM</name>
<dbReference type="SUPFAM" id="SSF55920">
    <property type="entry name" value="Creatinase/aminopeptidase"/>
    <property type="match status" value="1"/>
</dbReference>
<dbReference type="Proteomes" id="UP000031189">
    <property type="component" value="Unassembled WGS sequence"/>
</dbReference>
<dbReference type="FunFam" id="3.40.350.10:FF:000003">
    <property type="entry name" value="Xaa-pro aminopeptidase P"/>
    <property type="match status" value="1"/>
</dbReference>
<accession>A0A0B3W509</accession>
<evidence type="ECO:0000313" key="7">
    <source>
        <dbReference type="EMBL" id="KHS57502.1"/>
    </source>
</evidence>
<dbReference type="InterPro" id="IPR033740">
    <property type="entry name" value="Pept_M24B"/>
</dbReference>
<feature type="domain" description="Peptidase M24" evidence="4">
    <location>
        <begin position="309"/>
        <end position="523"/>
    </location>
</feature>
<dbReference type="InterPro" id="IPR000994">
    <property type="entry name" value="Pept_M24"/>
</dbReference>
<gene>
    <name evidence="7" type="ORF">QX51_07865</name>
</gene>
<dbReference type="GO" id="GO:0070006">
    <property type="term" value="F:metalloaminopeptidase activity"/>
    <property type="evidence" value="ECO:0007669"/>
    <property type="project" value="InterPro"/>
</dbReference>
<evidence type="ECO:0000259" key="4">
    <source>
        <dbReference type="Pfam" id="PF00557"/>
    </source>
</evidence>
<dbReference type="InterPro" id="IPR000587">
    <property type="entry name" value="Creatinase_N"/>
</dbReference>
<dbReference type="PANTHER" id="PTHR43763:SF6">
    <property type="entry name" value="XAA-PRO AMINOPEPTIDASE 1"/>
    <property type="match status" value="1"/>
</dbReference>
<proteinExistence type="inferred from homology"/>
<dbReference type="InterPro" id="IPR036005">
    <property type="entry name" value="Creatinase/aminopeptidase-like"/>
</dbReference>
<dbReference type="Pfam" id="PF16189">
    <property type="entry name" value="Creatinase_N_2"/>
    <property type="match status" value="1"/>
</dbReference>